<protein>
    <submittedName>
        <fullName evidence="2">Sulfur oxidation protein SoxZ</fullName>
    </submittedName>
</protein>
<organism evidence="2">
    <name type="scientific">hydrothermal vent metagenome</name>
    <dbReference type="NCBI Taxonomy" id="652676"/>
    <lineage>
        <taxon>unclassified sequences</taxon>
        <taxon>metagenomes</taxon>
        <taxon>ecological metagenomes</taxon>
    </lineage>
</organism>
<dbReference type="InterPro" id="IPR030995">
    <property type="entry name" value="SoxZ"/>
</dbReference>
<dbReference type="EMBL" id="UOYO01000035">
    <property type="protein sequence ID" value="VAY87769.1"/>
    <property type="molecule type" value="Genomic_DNA"/>
</dbReference>
<dbReference type="Pfam" id="PF08770">
    <property type="entry name" value="SoxZ"/>
    <property type="match status" value="1"/>
</dbReference>
<dbReference type="InterPro" id="IPR013783">
    <property type="entry name" value="Ig-like_fold"/>
</dbReference>
<sequence length="101" mass="11396">MAKIKIKAKLKKKIVTVKALVKHPMMSYDEAKKKKKKANFITYITGKLNGKTTVYEVSTSQFLSKNPYLKFSFKGAKKGDKIEIAWTDLLGKSHTGTKKIS</sequence>
<reference evidence="2" key="1">
    <citation type="submission" date="2018-10" db="EMBL/GenBank/DDBJ databases">
        <authorList>
            <person name="Aoki K."/>
        </authorList>
    </citation>
    <scope>NUCLEOTIDE SEQUENCE</scope>
</reference>
<accession>A0A3B1DTF3</accession>
<dbReference type="InterPro" id="IPR014880">
    <property type="entry name" value="SoxZ_dom"/>
</dbReference>
<evidence type="ECO:0000259" key="1">
    <source>
        <dbReference type="Pfam" id="PF08770"/>
    </source>
</evidence>
<gene>
    <name evidence="2" type="ORF">MNB_ARC-1_77</name>
</gene>
<dbReference type="AlphaFoldDB" id="A0A3B1DTF3"/>
<name>A0A3B1DTF3_9ZZZZ</name>
<dbReference type="NCBIfam" id="TIGR04490">
    <property type="entry name" value="SoxZ_true"/>
    <property type="match status" value="1"/>
</dbReference>
<dbReference type="InterPro" id="IPR014756">
    <property type="entry name" value="Ig_E-set"/>
</dbReference>
<dbReference type="Gene3D" id="2.60.40.10">
    <property type="entry name" value="Immunoglobulins"/>
    <property type="match status" value="1"/>
</dbReference>
<evidence type="ECO:0000313" key="2">
    <source>
        <dbReference type="EMBL" id="VAY87769.1"/>
    </source>
</evidence>
<feature type="domain" description="Sulphur oxidation protein SoxZ" evidence="1">
    <location>
        <begin position="6"/>
        <end position="98"/>
    </location>
</feature>
<dbReference type="SUPFAM" id="SSF81296">
    <property type="entry name" value="E set domains"/>
    <property type="match status" value="1"/>
</dbReference>
<proteinExistence type="predicted"/>